<dbReference type="SUPFAM" id="SSF49503">
    <property type="entry name" value="Cupredoxins"/>
    <property type="match status" value="1"/>
</dbReference>
<dbReference type="Gene3D" id="2.60.40.420">
    <property type="entry name" value="Cupredoxins - blue copper proteins"/>
    <property type="match status" value="1"/>
</dbReference>
<feature type="transmembrane region" description="Helical" evidence="1">
    <location>
        <begin position="12"/>
        <end position="30"/>
    </location>
</feature>
<dbReference type="Proteomes" id="UP000753196">
    <property type="component" value="Unassembled WGS sequence"/>
</dbReference>
<name>A0A932VSF3_9BACT</name>
<organism evidence="2 3">
    <name type="scientific">Candidatus Sungiibacteriota bacterium</name>
    <dbReference type="NCBI Taxonomy" id="2750080"/>
    <lineage>
        <taxon>Bacteria</taxon>
        <taxon>Candidatus Sungiibacteriota</taxon>
    </lineage>
</organism>
<dbReference type="EMBL" id="JACQCR010000049">
    <property type="protein sequence ID" value="MBI3631121.1"/>
    <property type="molecule type" value="Genomic_DNA"/>
</dbReference>
<dbReference type="InterPro" id="IPR008972">
    <property type="entry name" value="Cupredoxin"/>
</dbReference>
<evidence type="ECO:0000313" key="3">
    <source>
        <dbReference type="Proteomes" id="UP000753196"/>
    </source>
</evidence>
<comment type="caution">
    <text evidence="2">The sequence shown here is derived from an EMBL/GenBank/DDBJ whole genome shotgun (WGS) entry which is preliminary data.</text>
</comment>
<keyword evidence="1" id="KW-1133">Transmembrane helix</keyword>
<accession>A0A932VSF3</accession>
<sequence>MSYGKRPLWQWILLYAVVAVIVYGAIYYFFVAGQGGYGRAPSSYYPGYQNRSGAPESVRQLQKTGEEYTVTYTDAGFSPATIAITHGAKVVFKNAASDSMRVSSNPHPIHTGYPTTGGCIGSTFDSCRVIWPGESWPFTFDKVGTWGYHNHLNPSEEGTVVVR</sequence>
<gene>
    <name evidence="2" type="ORF">HY221_02180</name>
</gene>
<evidence type="ECO:0000256" key="1">
    <source>
        <dbReference type="SAM" id="Phobius"/>
    </source>
</evidence>
<reference evidence="2" key="1">
    <citation type="submission" date="2020-07" db="EMBL/GenBank/DDBJ databases">
        <title>Huge and variable diversity of episymbiotic CPR bacteria and DPANN archaea in groundwater ecosystems.</title>
        <authorList>
            <person name="He C.Y."/>
            <person name="Keren R."/>
            <person name="Whittaker M."/>
            <person name="Farag I.F."/>
            <person name="Doudna J."/>
            <person name="Cate J.H.D."/>
            <person name="Banfield J.F."/>
        </authorList>
    </citation>
    <scope>NUCLEOTIDE SEQUENCE</scope>
    <source>
        <strain evidence="2">NC_groundwater_973_Pr1_S-0.2um_54_13</strain>
    </source>
</reference>
<protein>
    <submittedName>
        <fullName evidence="2">Uncharacterized protein</fullName>
    </submittedName>
</protein>
<dbReference type="AlphaFoldDB" id="A0A932VSF3"/>
<proteinExistence type="predicted"/>
<keyword evidence="1" id="KW-0812">Transmembrane</keyword>
<keyword evidence="1" id="KW-0472">Membrane</keyword>
<evidence type="ECO:0000313" key="2">
    <source>
        <dbReference type="EMBL" id="MBI3631121.1"/>
    </source>
</evidence>